<evidence type="ECO:0000259" key="4">
    <source>
        <dbReference type="PROSITE" id="PS50949"/>
    </source>
</evidence>
<evidence type="ECO:0000256" key="1">
    <source>
        <dbReference type="ARBA" id="ARBA00023015"/>
    </source>
</evidence>
<accession>A0A1E3UIF6</accession>
<dbReference type="CDD" id="cd07377">
    <property type="entry name" value="WHTH_GntR"/>
    <property type="match status" value="1"/>
</dbReference>
<sequence length="133" mass="15427">MIILDYKDARPICEQVVDKFQKLILTGALEPNTKMPSVRSLAVELSINPNTIQRAYSELEREGFIYTVKGRGNFVAYDESLLRYRKDEIYRKLEEIVREAGEIGISRQELSDYLGERQEKVLHVTSGEDFCYD</sequence>
<comment type="caution">
    <text evidence="5">The sequence shown here is derived from an EMBL/GenBank/DDBJ whole genome shotgun (WGS) entry which is preliminary data.</text>
</comment>
<dbReference type="AlphaFoldDB" id="A0A1E3UIF6"/>
<dbReference type="PROSITE" id="PS50949">
    <property type="entry name" value="HTH_GNTR"/>
    <property type="match status" value="1"/>
</dbReference>
<keyword evidence="3" id="KW-0804">Transcription</keyword>
<gene>
    <name evidence="5" type="ORF">BEI59_13450</name>
</gene>
<proteinExistence type="predicted"/>
<name>A0A1E3UIF6_9FIRM</name>
<dbReference type="InterPro" id="IPR000524">
    <property type="entry name" value="Tscrpt_reg_HTH_GntR"/>
</dbReference>
<dbReference type="PANTHER" id="PTHR38445">
    <property type="entry name" value="HTH-TYPE TRANSCRIPTIONAL REPRESSOR YTRA"/>
    <property type="match status" value="1"/>
</dbReference>
<dbReference type="GO" id="GO:0003677">
    <property type="term" value="F:DNA binding"/>
    <property type="evidence" value="ECO:0007669"/>
    <property type="project" value="UniProtKB-KW"/>
</dbReference>
<keyword evidence="2" id="KW-0238">DNA-binding</keyword>
<dbReference type="EMBL" id="MEHA01000008">
    <property type="protein sequence ID" value="ODR51902.1"/>
    <property type="molecule type" value="Genomic_DNA"/>
</dbReference>
<protein>
    <submittedName>
        <fullName evidence="5">GntR family transcriptional regulator</fullName>
    </submittedName>
</protein>
<dbReference type="OrthoDB" id="9801546at2"/>
<dbReference type="InterPro" id="IPR036390">
    <property type="entry name" value="WH_DNA-bd_sf"/>
</dbReference>
<dbReference type="Proteomes" id="UP000094271">
    <property type="component" value="Unassembled WGS sequence"/>
</dbReference>
<reference evidence="5 6" key="1">
    <citation type="submission" date="2016-08" db="EMBL/GenBank/DDBJ databases">
        <authorList>
            <person name="Seilhamer J.J."/>
        </authorList>
    </citation>
    <scope>NUCLEOTIDE SEQUENCE [LARGE SCALE GENOMIC DNA]</scope>
    <source>
        <strain evidence="5 6">NML150140-1</strain>
    </source>
</reference>
<feature type="domain" description="HTH gntR-type" evidence="4">
    <location>
        <begin position="10"/>
        <end position="78"/>
    </location>
</feature>
<dbReference type="GO" id="GO:0003700">
    <property type="term" value="F:DNA-binding transcription factor activity"/>
    <property type="evidence" value="ECO:0007669"/>
    <property type="project" value="InterPro"/>
</dbReference>
<evidence type="ECO:0000313" key="6">
    <source>
        <dbReference type="Proteomes" id="UP000094271"/>
    </source>
</evidence>
<keyword evidence="1" id="KW-0805">Transcription regulation</keyword>
<dbReference type="RefSeq" id="WP_069431654.1">
    <property type="nucleotide sequence ID" value="NZ_MEHA01000008.1"/>
</dbReference>
<dbReference type="PANTHER" id="PTHR38445:SF9">
    <property type="entry name" value="HTH-TYPE TRANSCRIPTIONAL REPRESSOR YTRA"/>
    <property type="match status" value="1"/>
</dbReference>
<dbReference type="Gene3D" id="1.10.10.10">
    <property type="entry name" value="Winged helix-like DNA-binding domain superfamily/Winged helix DNA-binding domain"/>
    <property type="match status" value="1"/>
</dbReference>
<organism evidence="5 6">
    <name type="scientific">Eisenbergiella tayi</name>
    <dbReference type="NCBI Taxonomy" id="1432052"/>
    <lineage>
        <taxon>Bacteria</taxon>
        <taxon>Bacillati</taxon>
        <taxon>Bacillota</taxon>
        <taxon>Clostridia</taxon>
        <taxon>Lachnospirales</taxon>
        <taxon>Lachnospiraceae</taxon>
        <taxon>Eisenbergiella</taxon>
    </lineage>
</organism>
<dbReference type="SUPFAM" id="SSF46785">
    <property type="entry name" value="Winged helix' DNA-binding domain"/>
    <property type="match status" value="1"/>
</dbReference>
<evidence type="ECO:0000256" key="2">
    <source>
        <dbReference type="ARBA" id="ARBA00023125"/>
    </source>
</evidence>
<evidence type="ECO:0000256" key="3">
    <source>
        <dbReference type="ARBA" id="ARBA00023163"/>
    </source>
</evidence>
<dbReference type="SMART" id="SM00345">
    <property type="entry name" value="HTH_GNTR"/>
    <property type="match status" value="1"/>
</dbReference>
<evidence type="ECO:0000313" key="5">
    <source>
        <dbReference type="EMBL" id="ODR51902.1"/>
    </source>
</evidence>
<dbReference type="InterPro" id="IPR036388">
    <property type="entry name" value="WH-like_DNA-bd_sf"/>
</dbReference>
<dbReference type="Pfam" id="PF00392">
    <property type="entry name" value="GntR"/>
    <property type="match status" value="1"/>
</dbReference>